<dbReference type="Proteomes" id="UP000183567">
    <property type="component" value="Unassembled WGS sequence"/>
</dbReference>
<keyword evidence="2" id="KW-1185">Reference proteome</keyword>
<organism evidence="1 2">
    <name type="scientific">Rhizopogon vesiculosus</name>
    <dbReference type="NCBI Taxonomy" id="180088"/>
    <lineage>
        <taxon>Eukaryota</taxon>
        <taxon>Fungi</taxon>
        <taxon>Dikarya</taxon>
        <taxon>Basidiomycota</taxon>
        <taxon>Agaricomycotina</taxon>
        <taxon>Agaricomycetes</taxon>
        <taxon>Agaricomycetidae</taxon>
        <taxon>Boletales</taxon>
        <taxon>Suillineae</taxon>
        <taxon>Rhizopogonaceae</taxon>
        <taxon>Rhizopogon</taxon>
    </lineage>
</organism>
<dbReference type="EMBL" id="LVVM01000777">
    <property type="protein sequence ID" value="OJA19941.1"/>
    <property type="molecule type" value="Genomic_DNA"/>
</dbReference>
<name>A0A1J8QG88_9AGAM</name>
<comment type="caution">
    <text evidence="1">The sequence shown here is derived from an EMBL/GenBank/DDBJ whole genome shotgun (WGS) entry which is preliminary data.</text>
</comment>
<evidence type="ECO:0000313" key="1">
    <source>
        <dbReference type="EMBL" id="OJA19941.1"/>
    </source>
</evidence>
<sequence length="64" mass="6892">MAQKDFDLAAAGGAVAFLLEMYNLAAMVKTLAEHLDRAKKDSLLEVKAAAAKNRWGDIAVNTWG</sequence>
<accession>A0A1J8QG88</accession>
<evidence type="ECO:0000313" key="2">
    <source>
        <dbReference type="Proteomes" id="UP000183567"/>
    </source>
</evidence>
<reference evidence="1 2" key="1">
    <citation type="submission" date="2016-03" db="EMBL/GenBank/DDBJ databases">
        <title>Comparative genomics of the ectomycorrhizal sister species Rhizopogon vinicolor and Rhizopogon vesiculosus (Basidiomycota: Boletales) reveals a divergence of the mating type B locus.</title>
        <authorList>
            <person name="Mujic A.B."/>
            <person name="Kuo A."/>
            <person name="Tritt A."/>
            <person name="Lipzen A."/>
            <person name="Chen C."/>
            <person name="Johnson J."/>
            <person name="Sharma A."/>
            <person name="Barry K."/>
            <person name="Grigoriev I.V."/>
            <person name="Spatafora J.W."/>
        </authorList>
    </citation>
    <scope>NUCLEOTIDE SEQUENCE [LARGE SCALE GENOMIC DNA]</scope>
    <source>
        <strain evidence="1 2">AM-OR11-056</strain>
    </source>
</reference>
<proteinExistence type="predicted"/>
<gene>
    <name evidence="1" type="ORF">AZE42_11604</name>
</gene>
<dbReference type="AlphaFoldDB" id="A0A1J8QG88"/>
<protein>
    <submittedName>
        <fullName evidence="1">Uncharacterized protein</fullName>
    </submittedName>
</protein>